<dbReference type="PRINTS" id="PR00469">
    <property type="entry name" value="PNDRDTASEII"/>
</dbReference>
<dbReference type="InterPro" id="IPR028261">
    <property type="entry name" value="DPD_II"/>
</dbReference>
<dbReference type="SUPFAM" id="SSF51971">
    <property type="entry name" value="Nucleotide-binding domain"/>
    <property type="match status" value="1"/>
</dbReference>
<dbReference type="PROSITE" id="PS00198">
    <property type="entry name" value="4FE4S_FER_1"/>
    <property type="match status" value="1"/>
</dbReference>
<dbReference type="EMBL" id="CP134879">
    <property type="protein sequence ID" value="WNM25872.1"/>
    <property type="molecule type" value="Genomic_DNA"/>
</dbReference>
<organism evidence="5 6">
    <name type="scientific">Demequina capsici</name>
    <dbReference type="NCBI Taxonomy" id="3075620"/>
    <lineage>
        <taxon>Bacteria</taxon>
        <taxon>Bacillati</taxon>
        <taxon>Actinomycetota</taxon>
        <taxon>Actinomycetes</taxon>
        <taxon>Micrococcales</taxon>
        <taxon>Demequinaceae</taxon>
        <taxon>Demequina</taxon>
    </lineage>
</organism>
<evidence type="ECO:0000313" key="5">
    <source>
        <dbReference type="EMBL" id="WNM25872.1"/>
    </source>
</evidence>
<dbReference type="Proteomes" id="UP001304125">
    <property type="component" value="Chromosome"/>
</dbReference>
<dbReference type="Pfam" id="PF07992">
    <property type="entry name" value="Pyr_redox_2"/>
    <property type="match status" value="1"/>
</dbReference>
<dbReference type="GO" id="GO:0051536">
    <property type="term" value="F:iron-sulfur cluster binding"/>
    <property type="evidence" value="ECO:0007669"/>
    <property type="project" value="UniProtKB-KW"/>
</dbReference>
<proteinExistence type="predicted"/>
<dbReference type="SUPFAM" id="SSF46548">
    <property type="entry name" value="alpha-helical ferredoxin"/>
    <property type="match status" value="1"/>
</dbReference>
<dbReference type="Gene3D" id="3.30.70.20">
    <property type="match status" value="1"/>
</dbReference>
<keyword evidence="1" id="KW-0479">Metal-binding</keyword>
<keyword evidence="3" id="KW-0411">Iron-sulfur</keyword>
<dbReference type="Pfam" id="PF14691">
    <property type="entry name" value="Fer4_20"/>
    <property type="match status" value="1"/>
</dbReference>
<dbReference type="InterPro" id="IPR036188">
    <property type="entry name" value="FAD/NAD-bd_sf"/>
</dbReference>
<sequence length="547" mass="58171">MTGHDAPPTHGLSTGPATSLAYHTGTWRTERPVYVDLAPPCSLACPSNEDIRGWLGSTQEGQAGFKAAWERIVAANPFPAIMGRICYHPCQSSCNRGQLDEEVGINAVERFLGDTAIDNGWALPEPARATGRRILVVGSGPAGLSAAYQLRQRGHQVVVREAAAEPGGMMRYGIPAYRLPRDVLAAEIHRIEATGVSLECATRVDDLDAAQSEFDAVVLTVGAGVAHHVDIPAGAAAKIVDAIDVLRDVAAGKPPLVGRRVAVYGGGNTAMDAARTARRLGAQDAVVVYRRTKEQMPAHPTELADAIGEGVRVQWLSTISEVEGRTLRIERMELDDEGRPHGTGQYEELDADTVMLAVGQDADLTLLEEVDDITVADGVVQVDPGTLMTGRAGVFAAGDVSPGSRTATFAIGRGARAARAVDAYLAGLPAPVEPPTREATYDRLSTWYYSDAPKQHRSELEAARRVTGFEEVLSGLDAEHAVFEARRCMSCGSCFECDNCFGMCPDDAIKKLGPGLGFAIDYDYCKGCGICAAECPAGAIDMIPEVR</sequence>
<dbReference type="PROSITE" id="PS51379">
    <property type="entry name" value="4FE4S_FER_2"/>
    <property type="match status" value="1"/>
</dbReference>
<dbReference type="AlphaFoldDB" id="A0AA96J848"/>
<dbReference type="Gene3D" id="1.10.1060.10">
    <property type="entry name" value="Alpha-helical ferredoxin"/>
    <property type="match status" value="1"/>
</dbReference>
<protein>
    <submittedName>
        <fullName evidence="5">NAD(P)-binding protein</fullName>
    </submittedName>
</protein>
<name>A0AA96J848_9MICO</name>
<dbReference type="PANTHER" id="PTHR42783">
    <property type="entry name" value="GLUTAMATE SYNTHASE [NADPH] SMALL CHAIN"/>
    <property type="match status" value="1"/>
</dbReference>
<reference evidence="5 6" key="1">
    <citation type="submission" date="2023-09" db="EMBL/GenBank/DDBJ databases">
        <title>Demequina sp. a novel bacteria isolated from Capsicum annuum.</title>
        <authorList>
            <person name="Humaira Z."/>
            <person name="Lee J."/>
            <person name="Cho D."/>
        </authorList>
    </citation>
    <scope>NUCLEOTIDE SEQUENCE [LARGE SCALE GENOMIC DNA]</scope>
    <source>
        <strain evidence="5 6">OYTSA14</strain>
    </source>
</reference>
<gene>
    <name evidence="5" type="ORF">RN606_06895</name>
</gene>
<dbReference type="GO" id="GO:0046872">
    <property type="term" value="F:metal ion binding"/>
    <property type="evidence" value="ECO:0007669"/>
    <property type="project" value="UniProtKB-KW"/>
</dbReference>
<feature type="domain" description="4Fe-4S ferredoxin-type" evidence="4">
    <location>
        <begin position="516"/>
        <end position="545"/>
    </location>
</feature>
<dbReference type="InterPro" id="IPR017896">
    <property type="entry name" value="4Fe4S_Fe-S-bd"/>
</dbReference>
<dbReference type="Pfam" id="PF00037">
    <property type="entry name" value="Fer4"/>
    <property type="match status" value="1"/>
</dbReference>
<evidence type="ECO:0000256" key="2">
    <source>
        <dbReference type="ARBA" id="ARBA00023004"/>
    </source>
</evidence>
<accession>A0AA96J848</accession>
<dbReference type="PANTHER" id="PTHR42783:SF3">
    <property type="entry name" value="GLUTAMATE SYNTHASE [NADPH] SMALL CHAIN-RELATED"/>
    <property type="match status" value="1"/>
</dbReference>
<dbReference type="GO" id="GO:0016491">
    <property type="term" value="F:oxidoreductase activity"/>
    <property type="evidence" value="ECO:0007669"/>
    <property type="project" value="InterPro"/>
</dbReference>
<dbReference type="InterPro" id="IPR009051">
    <property type="entry name" value="Helical_ferredxn"/>
</dbReference>
<evidence type="ECO:0000256" key="1">
    <source>
        <dbReference type="ARBA" id="ARBA00022723"/>
    </source>
</evidence>
<dbReference type="RefSeq" id="WP_313501484.1">
    <property type="nucleotide sequence ID" value="NZ_CP134879.1"/>
</dbReference>
<evidence type="ECO:0000259" key="4">
    <source>
        <dbReference type="PROSITE" id="PS51379"/>
    </source>
</evidence>
<dbReference type="InterPro" id="IPR023753">
    <property type="entry name" value="FAD/NAD-binding_dom"/>
</dbReference>
<dbReference type="Gene3D" id="3.50.50.60">
    <property type="entry name" value="FAD/NAD(P)-binding domain"/>
    <property type="match status" value="2"/>
</dbReference>
<dbReference type="NCBIfam" id="NF009410">
    <property type="entry name" value="PRK12771.1"/>
    <property type="match status" value="1"/>
</dbReference>
<evidence type="ECO:0000256" key="3">
    <source>
        <dbReference type="ARBA" id="ARBA00023014"/>
    </source>
</evidence>
<keyword evidence="2" id="KW-0408">Iron</keyword>
<dbReference type="SUPFAM" id="SSF54862">
    <property type="entry name" value="4Fe-4S ferredoxins"/>
    <property type="match status" value="1"/>
</dbReference>
<dbReference type="InterPro" id="IPR017900">
    <property type="entry name" value="4Fe4S_Fe_S_CS"/>
</dbReference>
<dbReference type="PRINTS" id="PR00368">
    <property type="entry name" value="FADPNR"/>
</dbReference>
<keyword evidence="6" id="KW-1185">Reference proteome</keyword>
<evidence type="ECO:0000313" key="6">
    <source>
        <dbReference type="Proteomes" id="UP001304125"/>
    </source>
</evidence>